<dbReference type="RefSeq" id="WP_161818111.1">
    <property type="nucleotide sequence ID" value="NZ_JAACJS010000011.1"/>
</dbReference>
<gene>
    <name evidence="2" type="ORF">GWC95_07715</name>
</gene>
<feature type="transmembrane region" description="Helical" evidence="1">
    <location>
        <begin position="76"/>
        <end position="101"/>
    </location>
</feature>
<accession>A0ABW9ZRS1</accession>
<dbReference type="Proteomes" id="UP000753802">
    <property type="component" value="Unassembled WGS sequence"/>
</dbReference>
<dbReference type="EMBL" id="JAACJS010000011">
    <property type="protein sequence ID" value="NCI49803.1"/>
    <property type="molecule type" value="Genomic_DNA"/>
</dbReference>
<dbReference type="InterPro" id="IPR025597">
    <property type="entry name" value="DUF4345"/>
</dbReference>
<feature type="transmembrane region" description="Helical" evidence="1">
    <location>
        <begin position="51"/>
        <end position="69"/>
    </location>
</feature>
<keyword evidence="1" id="KW-0472">Membrane</keyword>
<keyword evidence="1" id="KW-1133">Transmembrane helix</keyword>
<evidence type="ECO:0000313" key="2">
    <source>
        <dbReference type="EMBL" id="NCI49803.1"/>
    </source>
</evidence>
<reference evidence="2 3" key="1">
    <citation type="submission" date="2020-01" db="EMBL/GenBank/DDBJ databases">
        <title>Genome analysis.</title>
        <authorList>
            <person name="Wu S."/>
            <person name="Wang G."/>
        </authorList>
    </citation>
    <scope>NUCLEOTIDE SEQUENCE [LARGE SCALE GENOMIC DNA]</scope>
    <source>
        <strain evidence="2 3">SYL130</strain>
    </source>
</reference>
<organism evidence="2 3">
    <name type="scientific">Sediminibacterium roseum</name>
    <dbReference type="NCBI Taxonomy" id="1978412"/>
    <lineage>
        <taxon>Bacteria</taxon>
        <taxon>Pseudomonadati</taxon>
        <taxon>Bacteroidota</taxon>
        <taxon>Chitinophagia</taxon>
        <taxon>Chitinophagales</taxon>
        <taxon>Chitinophagaceae</taxon>
        <taxon>Sediminibacterium</taxon>
    </lineage>
</organism>
<sequence length="138" mass="15252">MSALATRNTRKLHLKLSVLIILVVAFAYGIDPAGFLSKRFDFSVDTVGLKNVFRATMGLYIAMCALWVTGILNDKYWFAATCSNVFFMGGLAAGRLISLVVDGYPGVYFFAGCFVELLLACWGVINLKKYLPGYGRER</sequence>
<keyword evidence="3" id="KW-1185">Reference proteome</keyword>
<protein>
    <submittedName>
        <fullName evidence="2">DUF4345 domain-containing protein</fullName>
    </submittedName>
</protein>
<evidence type="ECO:0000313" key="3">
    <source>
        <dbReference type="Proteomes" id="UP000753802"/>
    </source>
</evidence>
<keyword evidence="1" id="KW-0812">Transmembrane</keyword>
<evidence type="ECO:0000256" key="1">
    <source>
        <dbReference type="SAM" id="Phobius"/>
    </source>
</evidence>
<proteinExistence type="predicted"/>
<name>A0ABW9ZRS1_9BACT</name>
<comment type="caution">
    <text evidence="2">The sequence shown here is derived from an EMBL/GenBank/DDBJ whole genome shotgun (WGS) entry which is preliminary data.</text>
</comment>
<dbReference type="Pfam" id="PF14248">
    <property type="entry name" value="DUF4345"/>
    <property type="match status" value="1"/>
</dbReference>
<feature type="transmembrane region" description="Helical" evidence="1">
    <location>
        <begin position="107"/>
        <end position="127"/>
    </location>
</feature>
<feature type="transmembrane region" description="Helical" evidence="1">
    <location>
        <begin position="12"/>
        <end position="31"/>
    </location>
</feature>